<dbReference type="Proteomes" id="UP001234297">
    <property type="component" value="Chromosome 3"/>
</dbReference>
<sequence length="80" mass="9222">MEFVKEFLNHNGISSVELIFDLSLPDLEVGINLAIKSHCAHHFVLSSTISKADLNTDSRFEIYRQQNQDNKCHQSGEWKF</sequence>
<protein>
    <submittedName>
        <fullName evidence="1">Uncharacterized protein</fullName>
    </submittedName>
</protein>
<evidence type="ECO:0000313" key="2">
    <source>
        <dbReference type="Proteomes" id="UP001234297"/>
    </source>
</evidence>
<reference evidence="1 2" key="1">
    <citation type="journal article" date="2022" name="Hortic Res">
        <title>A haplotype resolved chromosomal level avocado genome allows analysis of novel avocado genes.</title>
        <authorList>
            <person name="Nath O."/>
            <person name="Fletcher S.J."/>
            <person name="Hayward A."/>
            <person name="Shaw L.M."/>
            <person name="Masouleh A.K."/>
            <person name="Furtado A."/>
            <person name="Henry R.J."/>
            <person name="Mitter N."/>
        </authorList>
    </citation>
    <scope>NUCLEOTIDE SEQUENCE [LARGE SCALE GENOMIC DNA]</scope>
    <source>
        <strain evidence="2">cv. Hass</strain>
    </source>
</reference>
<comment type="caution">
    <text evidence="1">The sequence shown here is derived from an EMBL/GenBank/DDBJ whole genome shotgun (WGS) entry which is preliminary data.</text>
</comment>
<gene>
    <name evidence="1" type="ORF">MRB53_013018</name>
</gene>
<dbReference type="EMBL" id="CM056811">
    <property type="protein sequence ID" value="KAJ8638751.1"/>
    <property type="molecule type" value="Genomic_DNA"/>
</dbReference>
<name>A0ACC2M096_PERAE</name>
<proteinExistence type="predicted"/>
<accession>A0ACC2M096</accession>
<evidence type="ECO:0000313" key="1">
    <source>
        <dbReference type="EMBL" id="KAJ8638751.1"/>
    </source>
</evidence>
<organism evidence="1 2">
    <name type="scientific">Persea americana</name>
    <name type="common">Avocado</name>
    <dbReference type="NCBI Taxonomy" id="3435"/>
    <lineage>
        <taxon>Eukaryota</taxon>
        <taxon>Viridiplantae</taxon>
        <taxon>Streptophyta</taxon>
        <taxon>Embryophyta</taxon>
        <taxon>Tracheophyta</taxon>
        <taxon>Spermatophyta</taxon>
        <taxon>Magnoliopsida</taxon>
        <taxon>Magnoliidae</taxon>
        <taxon>Laurales</taxon>
        <taxon>Lauraceae</taxon>
        <taxon>Persea</taxon>
    </lineage>
</organism>
<keyword evidence="2" id="KW-1185">Reference proteome</keyword>